<evidence type="ECO:0000313" key="5">
    <source>
        <dbReference type="Proteomes" id="UP000013827"/>
    </source>
</evidence>
<feature type="chain" id="PRO_5044291005" evidence="3">
    <location>
        <begin position="43"/>
        <end position="592"/>
    </location>
</feature>
<keyword evidence="3" id="KW-0732">Signal</keyword>
<dbReference type="RefSeq" id="XP_005761406.1">
    <property type="nucleotide sequence ID" value="XM_005761349.1"/>
</dbReference>
<feature type="region of interest" description="Disordered" evidence="2">
    <location>
        <begin position="213"/>
        <end position="239"/>
    </location>
</feature>
<dbReference type="EnsemblProtists" id="EOD08977">
    <property type="protein sequence ID" value="EOD08977"/>
    <property type="gene ID" value="EMIHUDRAFT_105705"/>
</dbReference>
<name>A0A0D3ICJ2_EMIH1</name>
<dbReference type="KEGG" id="ehx:EMIHUDRAFT_105705"/>
<feature type="coiled-coil region" evidence="1">
    <location>
        <begin position="86"/>
        <end position="113"/>
    </location>
</feature>
<dbReference type="Proteomes" id="UP000013827">
    <property type="component" value="Unassembled WGS sequence"/>
</dbReference>
<evidence type="ECO:0000313" key="4">
    <source>
        <dbReference type="EnsemblProtists" id="EOD08977"/>
    </source>
</evidence>
<accession>A0A0D3ICJ2</accession>
<evidence type="ECO:0000256" key="2">
    <source>
        <dbReference type="SAM" id="MobiDB-lite"/>
    </source>
</evidence>
<feature type="signal peptide" evidence="3">
    <location>
        <begin position="1"/>
        <end position="42"/>
    </location>
</feature>
<evidence type="ECO:0000256" key="3">
    <source>
        <dbReference type="SAM" id="SignalP"/>
    </source>
</evidence>
<keyword evidence="5" id="KW-1185">Reference proteome</keyword>
<proteinExistence type="predicted"/>
<feature type="region of interest" description="Disordered" evidence="2">
    <location>
        <begin position="573"/>
        <end position="592"/>
    </location>
</feature>
<protein>
    <submittedName>
        <fullName evidence="4">Uncharacterized protein</fullName>
    </submittedName>
</protein>
<dbReference type="HOGENOM" id="CLU_457470_0_0_1"/>
<dbReference type="PANTHER" id="PTHR34407:SF1">
    <property type="entry name" value="SGNH HYDROLASE-TYPE ESTERASE DOMAIN-CONTAINING PROTEIN"/>
    <property type="match status" value="1"/>
</dbReference>
<reference evidence="5" key="1">
    <citation type="journal article" date="2013" name="Nature">
        <title>Pan genome of the phytoplankton Emiliania underpins its global distribution.</title>
        <authorList>
            <person name="Read B.A."/>
            <person name="Kegel J."/>
            <person name="Klute M.J."/>
            <person name="Kuo A."/>
            <person name="Lefebvre S.C."/>
            <person name="Maumus F."/>
            <person name="Mayer C."/>
            <person name="Miller J."/>
            <person name="Monier A."/>
            <person name="Salamov A."/>
            <person name="Young J."/>
            <person name="Aguilar M."/>
            <person name="Claverie J.M."/>
            <person name="Frickenhaus S."/>
            <person name="Gonzalez K."/>
            <person name="Herman E.K."/>
            <person name="Lin Y.C."/>
            <person name="Napier J."/>
            <person name="Ogata H."/>
            <person name="Sarno A.F."/>
            <person name="Shmutz J."/>
            <person name="Schroeder D."/>
            <person name="de Vargas C."/>
            <person name="Verret F."/>
            <person name="von Dassow P."/>
            <person name="Valentin K."/>
            <person name="Van de Peer Y."/>
            <person name="Wheeler G."/>
            <person name="Dacks J.B."/>
            <person name="Delwiche C.F."/>
            <person name="Dyhrman S.T."/>
            <person name="Glockner G."/>
            <person name="John U."/>
            <person name="Richards T."/>
            <person name="Worden A.Z."/>
            <person name="Zhang X."/>
            <person name="Grigoriev I.V."/>
            <person name="Allen A.E."/>
            <person name="Bidle K."/>
            <person name="Borodovsky M."/>
            <person name="Bowler C."/>
            <person name="Brownlee C."/>
            <person name="Cock J.M."/>
            <person name="Elias M."/>
            <person name="Gladyshev V.N."/>
            <person name="Groth M."/>
            <person name="Guda C."/>
            <person name="Hadaegh A."/>
            <person name="Iglesias-Rodriguez M.D."/>
            <person name="Jenkins J."/>
            <person name="Jones B.M."/>
            <person name="Lawson T."/>
            <person name="Leese F."/>
            <person name="Lindquist E."/>
            <person name="Lobanov A."/>
            <person name="Lomsadze A."/>
            <person name="Malik S.B."/>
            <person name="Marsh M.E."/>
            <person name="Mackinder L."/>
            <person name="Mock T."/>
            <person name="Mueller-Roeber B."/>
            <person name="Pagarete A."/>
            <person name="Parker M."/>
            <person name="Probert I."/>
            <person name="Quesneville H."/>
            <person name="Raines C."/>
            <person name="Rensing S.A."/>
            <person name="Riano-Pachon D.M."/>
            <person name="Richier S."/>
            <person name="Rokitta S."/>
            <person name="Shiraiwa Y."/>
            <person name="Soanes D.M."/>
            <person name="van der Giezen M."/>
            <person name="Wahlund T.M."/>
            <person name="Williams B."/>
            <person name="Wilson W."/>
            <person name="Wolfe G."/>
            <person name="Wurch L.L."/>
        </authorList>
    </citation>
    <scope>NUCLEOTIDE SEQUENCE</scope>
</reference>
<dbReference type="AlphaFoldDB" id="A0A0D3ICJ2"/>
<feature type="compositionally biased region" description="Pro residues" evidence="2">
    <location>
        <begin position="215"/>
        <end position="228"/>
    </location>
</feature>
<reference evidence="4" key="2">
    <citation type="submission" date="2024-10" db="UniProtKB">
        <authorList>
            <consortium name="EnsemblProtists"/>
        </authorList>
    </citation>
    <scope>IDENTIFICATION</scope>
</reference>
<keyword evidence="1" id="KW-0175">Coiled coil</keyword>
<sequence length="592" mass="63040">MAASGRSSKPGGPRSDSSAWNSLNTVLLLGAVLLLLRQQWQSAEKAGTRVTLPPRVGLWPPPPEYVADGGGGGTAAAEAASAAAAVAAARSEAERERQAAAKLGAELARLRAASRTAAGGGGSAAARGGGAGSVVAADDVTRLRRMWRHPPVSHKESWKEVHRDWWPLLDARQLSRGVAVAGEPARLERRGRGRSGLHSFRCPAYMEHCFNWRPSRPPSRPPARPTPALPSSHRPFLSSRPAQDAASFERLLRQLLKLPGAPAVLLLNTLELMVHPASWGANVQRIFFSGCDGYGCLKAPPWADSNDLAFPYEAKAEDAIVRLAGYYGSATAPSYAGGARGRVPSVSLRGALYSELKSNSTRWPLKQLFHDRHHPAAWGRSSSPPRRTWHSLMAQLVIDRIRAALDAVAARRSAGSRPQSAPVGLCLKGDELTRAMLNSSTFAYRVEGTDAKMKPGIIGTAPGEHAEFCIDVDRLGRGERFTVLLGHLVSYEHMGIARVTCEGATPPHHLAGAARGECSCPAEEVDAFVKGGQFSVFKAKVLELARARAPAAKPPPRAGCGCQLRLEILPKSGSGEFKFKEPPLKGGEGPAG</sequence>
<dbReference type="eggNOG" id="ENOG502SN07">
    <property type="taxonomic scope" value="Eukaryota"/>
</dbReference>
<dbReference type="PANTHER" id="PTHR34407">
    <property type="entry name" value="EXPRESSED PROTEIN"/>
    <property type="match status" value="1"/>
</dbReference>
<evidence type="ECO:0000256" key="1">
    <source>
        <dbReference type="SAM" id="Coils"/>
    </source>
</evidence>
<dbReference type="GeneID" id="17255128"/>
<dbReference type="PaxDb" id="2903-EOD08977"/>
<organism evidence="4 5">
    <name type="scientific">Emiliania huxleyi (strain CCMP1516)</name>
    <dbReference type="NCBI Taxonomy" id="280463"/>
    <lineage>
        <taxon>Eukaryota</taxon>
        <taxon>Haptista</taxon>
        <taxon>Haptophyta</taxon>
        <taxon>Prymnesiophyceae</taxon>
        <taxon>Isochrysidales</taxon>
        <taxon>Noelaerhabdaceae</taxon>
        <taxon>Emiliania</taxon>
    </lineage>
</organism>